<dbReference type="OrthoDB" id="2014201at2759"/>
<feature type="non-terminal residue" evidence="2">
    <location>
        <position position="1"/>
    </location>
</feature>
<keyword evidence="3" id="KW-1185">Reference proteome</keyword>
<evidence type="ECO:0000256" key="1">
    <source>
        <dbReference type="SAM" id="Phobius"/>
    </source>
</evidence>
<feature type="transmembrane region" description="Helical" evidence="1">
    <location>
        <begin position="82"/>
        <end position="105"/>
    </location>
</feature>
<keyword evidence="1" id="KW-1133">Transmembrane helix</keyword>
<dbReference type="AlphaFoldDB" id="A0A368FJU2"/>
<evidence type="ECO:0000313" key="2">
    <source>
        <dbReference type="EMBL" id="RCN31075.1"/>
    </source>
</evidence>
<reference evidence="2 3" key="1">
    <citation type="submission" date="2014-10" db="EMBL/GenBank/DDBJ databases">
        <title>Draft genome of the hookworm Ancylostoma caninum.</title>
        <authorList>
            <person name="Mitreva M."/>
        </authorList>
    </citation>
    <scope>NUCLEOTIDE SEQUENCE [LARGE SCALE GENOMIC DNA]</scope>
    <source>
        <strain evidence="2 3">Baltimore</strain>
    </source>
</reference>
<sequence>LQVLLIASRDYFRADSLTSIEERTAHYVVVWLSFIIAFNLVSQTAHPFASWIYFITNFNILIICLSDTFVKIRLNNGSSNYAYPWILAFSLNSVLLLISLAILALTPEFGTRAILAIICLISSSFIIPLICKKVLIECTDYSRYQLLPPLKKEYIH</sequence>
<keyword evidence="1" id="KW-0812">Transmembrane</keyword>
<dbReference type="STRING" id="29170.A0A368FJU2"/>
<feature type="transmembrane region" description="Helical" evidence="1">
    <location>
        <begin position="48"/>
        <end position="70"/>
    </location>
</feature>
<name>A0A368FJU2_ANCCA</name>
<organism evidence="2 3">
    <name type="scientific">Ancylostoma caninum</name>
    <name type="common">Dog hookworm</name>
    <dbReference type="NCBI Taxonomy" id="29170"/>
    <lineage>
        <taxon>Eukaryota</taxon>
        <taxon>Metazoa</taxon>
        <taxon>Ecdysozoa</taxon>
        <taxon>Nematoda</taxon>
        <taxon>Chromadorea</taxon>
        <taxon>Rhabditida</taxon>
        <taxon>Rhabditina</taxon>
        <taxon>Rhabditomorpha</taxon>
        <taxon>Strongyloidea</taxon>
        <taxon>Ancylostomatidae</taxon>
        <taxon>Ancylostomatinae</taxon>
        <taxon>Ancylostoma</taxon>
    </lineage>
</organism>
<dbReference type="EMBL" id="JOJR01001395">
    <property type="protein sequence ID" value="RCN31075.1"/>
    <property type="molecule type" value="Genomic_DNA"/>
</dbReference>
<protein>
    <submittedName>
        <fullName evidence="2">Uncharacterized protein</fullName>
    </submittedName>
</protein>
<feature type="transmembrane region" description="Helical" evidence="1">
    <location>
        <begin position="24"/>
        <end position="42"/>
    </location>
</feature>
<feature type="transmembrane region" description="Helical" evidence="1">
    <location>
        <begin position="111"/>
        <end position="131"/>
    </location>
</feature>
<gene>
    <name evidence="2" type="ORF">ANCCAN_23147</name>
</gene>
<comment type="caution">
    <text evidence="2">The sequence shown here is derived from an EMBL/GenBank/DDBJ whole genome shotgun (WGS) entry which is preliminary data.</text>
</comment>
<dbReference type="Proteomes" id="UP000252519">
    <property type="component" value="Unassembled WGS sequence"/>
</dbReference>
<keyword evidence="1" id="KW-0472">Membrane</keyword>
<proteinExistence type="predicted"/>
<accession>A0A368FJU2</accession>
<evidence type="ECO:0000313" key="3">
    <source>
        <dbReference type="Proteomes" id="UP000252519"/>
    </source>
</evidence>